<evidence type="ECO:0000313" key="1">
    <source>
        <dbReference type="EMBL" id="RGV64334.1"/>
    </source>
</evidence>
<dbReference type="EMBL" id="QRZI01000005">
    <property type="protein sequence ID" value="RGV64334.1"/>
    <property type="molecule type" value="Genomic_DNA"/>
</dbReference>
<proteinExistence type="predicted"/>
<accession>A0A395XB46</accession>
<organism evidence="1 2">
    <name type="scientific">Blautia obeum</name>
    <dbReference type="NCBI Taxonomy" id="40520"/>
    <lineage>
        <taxon>Bacteria</taxon>
        <taxon>Bacillati</taxon>
        <taxon>Bacillota</taxon>
        <taxon>Clostridia</taxon>
        <taxon>Lachnospirales</taxon>
        <taxon>Lachnospiraceae</taxon>
        <taxon>Blautia</taxon>
    </lineage>
</organism>
<protein>
    <submittedName>
        <fullName evidence="1">Uncharacterized protein</fullName>
    </submittedName>
</protein>
<reference evidence="1 2" key="1">
    <citation type="submission" date="2018-08" db="EMBL/GenBank/DDBJ databases">
        <title>A genome reference for cultivated species of the human gut microbiota.</title>
        <authorList>
            <person name="Zou Y."/>
            <person name="Xue W."/>
            <person name="Luo G."/>
        </authorList>
    </citation>
    <scope>NUCLEOTIDE SEQUENCE [LARGE SCALE GENOMIC DNA]</scope>
    <source>
        <strain evidence="1 2">AF14-23</strain>
    </source>
</reference>
<sequence length="84" mass="10133">MKIEAKDIPVMHKFMPEFWKAIKEFYDVKNDDEYFDALHKKIEDLYEIYPDSLARYLSLAFYKWAEDVSTGKCKKIRSMEKNVV</sequence>
<gene>
    <name evidence="1" type="ORF">DWW07_09025</name>
</gene>
<evidence type="ECO:0000313" key="2">
    <source>
        <dbReference type="Proteomes" id="UP000265828"/>
    </source>
</evidence>
<dbReference type="AlphaFoldDB" id="A0A395XB46"/>
<comment type="caution">
    <text evidence="1">The sequence shown here is derived from an EMBL/GenBank/DDBJ whole genome shotgun (WGS) entry which is preliminary data.</text>
</comment>
<name>A0A395XB46_9FIRM</name>
<dbReference type="RefSeq" id="WP_118034948.1">
    <property type="nucleotide sequence ID" value="NZ_QRVB01000005.1"/>
</dbReference>
<dbReference type="Proteomes" id="UP000265828">
    <property type="component" value="Unassembled WGS sequence"/>
</dbReference>